<evidence type="ECO:0000313" key="2">
    <source>
        <dbReference type="EMBL" id="KAG2654560.1"/>
    </source>
</evidence>
<proteinExistence type="predicted"/>
<evidence type="ECO:0000256" key="1">
    <source>
        <dbReference type="SAM" id="MobiDB-lite"/>
    </source>
</evidence>
<feature type="region of interest" description="Disordered" evidence="1">
    <location>
        <begin position="154"/>
        <end position="191"/>
    </location>
</feature>
<dbReference type="Proteomes" id="UP000823388">
    <property type="component" value="Chromosome 1N"/>
</dbReference>
<keyword evidence="3" id="KW-1185">Reference proteome</keyword>
<organism evidence="2 3">
    <name type="scientific">Panicum virgatum</name>
    <name type="common">Blackwell switchgrass</name>
    <dbReference type="NCBI Taxonomy" id="38727"/>
    <lineage>
        <taxon>Eukaryota</taxon>
        <taxon>Viridiplantae</taxon>
        <taxon>Streptophyta</taxon>
        <taxon>Embryophyta</taxon>
        <taxon>Tracheophyta</taxon>
        <taxon>Spermatophyta</taxon>
        <taxon>Magnoliopsida</taxon>
        <taxon>Liliopsida</taxon>
        <taxon>Poales</taxon>
        <taxon>Poaceae</taxon>
        <taxon>PACMAD clade</taxon>
        <taxon>Panicoideae</taxon>
        <taxon>Panicodae</taxon>
        <taxon>Paniceae</taxon>
        <taxon>Panicinae</taxon>
        <taxon>Panicum</taxon>
        <taxon>Panicum sect. Hiantes</taxon>
    </lineage>
</organism>
<dbReference type="EMBL" id="CM029038">
    <property type="protein sequence ID" value="KAG2654560.1"/>
    <property type="molecule type" value="Genomic_DNA"/>
</dbReference>
<feature type="region of interest" description="Disordered" evidence="1">
    <location>
        <begin position="103"/>
        <end position="139"/>
    </location>
</feature>
<reference evidence="2" key="1">
    <citation type="submission" date="2020-05" db="EMBL/GenBank/DDBJ databases">
        <title>WGS assembly of Panicum virgatum.</title>
        <authorList>
            <person name="Lovell J.T."/>
            <person name="Jenkins J."/>
            <person name="Shu S."/>
            <person name="Juenger T.E."/>
            <person name="Schmutz J."/>
        </authorList>
    </citation>
    <scope>NUCLEOTIDE SEQUENCE</scope>
    <source>
        <strain evidence="2">AP13</strain>
    </source>
</reference>
<feature type="compositionally biased region" description="Pro residues" evidence="1">
    <location>
        <begin position="235"/>
        <end position="244"/>
    </location>
</feature>
<accession>A0A8T0X383</accession>
<protein>
    <submittedName>
        <fullName evidence="2">Uncharacterized protein</fullName>
    </submittedName>
</protein>
<dbReference type="AlphaFoldDB" id="A0A8T0X383"/>
<feature type="region of interest" description="Disordered" evidence="1">
    <location>
        <begin position="1"/>
        <end position="62"/>
    </location>
</feature>
<evidence type="ECO:0000313" key="3">
    <source>
        <dbReference type="Proteomes" id="UP000823388"/>
    </source>
</evidence>
<gene>
    <name evidence="2" type="ORF">PVAP13_1NG517200</name>
</gene>
<name>A0A8T0X383_PANVG</name>
<feature type="compositionally biased region" description="Basic residues" evidence="1">
    <location>
        <begin position="222"/>
        <end position="231"/>
    </location>
</feature>
<feature type="region of interest" description="Disordered" evidence="1">
    <location>
        <begin position="213"/>
        <end position="263"/>
    </location>
</feature>
<feature type="compositionally biased region" description="Basic and acidic residues" evidence="1">
    <location>
        <begin position="31"/>
        <end position="51"/>
    </location>
</feature>
<feature type="compositionally biased region" description="Pro residues" evidence="1">
    <location>
        <begin position="251"/>
        <end position="261"/>
    </location>
</feature>
<sequence length="278" mass="29902">MSREPSLGLGPGPEHLRSGLNLHRMPVVATSRHDTVARSARRDDHHRDVARRSSGRGDPSLSLEFSSRRLAVSREPECSSSSNTLVTIRSRIRLHGEVTKPRLRRAVEEEASTSRRRRKGSSSSSSAGWGGSSKQQRALHPIDSASRVYNSRVSPSVASSSPSTSPTVSSASSVSASRSSPVSVSVSVSRRVSARAAAYASAEVSDLLRSRRRWERQERREGRLRKLKNKTGHGLPPPPRPPLLPGGGPVVPAPLPRPPPQVAMAVSQGNITPQDTPG</sequence>
<comment type="caution">
    <text evidence="2">The sequence shown here is derived from an EMBL/GenBank/DDBJ whole genome shotgun (WGS) entry which is preliminary data.</text>
</comment>